<name>A0ABW5DPT7_9PROT</name>
<feature type="domain" description="HAMP" evidence="9">
    <location>
        <begin position="287"/>
        <end position="340"/>
    </location>
</feature>
<dbReference type="PANTHER" id="PTHR32089:SF112">
    <property type="entry name" value="LYSOZYME-LIKE PROTEIN-RELATED"/>
    <property type="match status" value="1"/>
</dbReference>
<keyword evidence="2" id="KW-1003">Cell membrane</keyword>
<organism evidence="10 11">
    <name type="scientific">Lacibacterium aquatile</name>
    <dbReference type="NCBI Taxonomy" id="1168082"/>
    <lineage>
        <taxon>Bacteria</taxon>
        <taxon>Pseudomonadati</taxon>
        <taxon>Pseudomonadota</taxon>
        <taxon>Alphaproteobacteria</taxon>
        <taxon>Rhodospirillales</taxon>
        <taxon>Rhodospirillaceae</taxon>
    </lineage>
</organism>
<evidence type="ECO:0000313" key="11">
    <source>
        <dbReference type="Proteomes" id="UP001597295"/>
    </source>
</evidence>
<feature type="transmembrane region" description="Helical" evidence="6">
    <location>
        <begin position="265"/>
        <end position="286"/>
    </location>
</feature>
<dbReference type="Pfam" id="PF14827">
    <property type="entry name" value="dCache_3"/>
    <property type="match status" value="1"/>
</dbReference>
<dbReference type="InterPro" id="IPR029150">
    <property type="entry name" value="dCache_3"/>
</dbReference>
<dbReference type="InterPro" id="IPR004090">
    <property type="entry name" value="Chemotax_Me-accpt_rcpt"/>
</dbReference>
<dbReference type="Gene3D" id="1.10.287.950">
    <property type="entry name" value="Methyl-accepting chemotaxis protein"/>
    <property type="match status" value="1"/>
</dbReference>
<dbReference type="SMART" id="SM00283">
    <property type="entry name" value="MA"/>
    <property type="match status" value="1"/>
</dbReference>
<dbReference type="SUPFAM" id="SSF158472">
    <property type="entry name" value="HAMP domain-like"/>
    <property type="match status" value="1"/>
</dbReference>
<keyword evidence="11" id="KW-1185">Reference proteome</keyword>
<evidence type="ECO:0000256" key="4">
    <source>
        <dbReference type="ARBA" id="ARBA00029447"/>
    </source>
</evidence>
<dbReference type="InterPro" id="IPR029151">
    <property type="entry name" value="Sensor-like_sf"/>
</dbReference>
<reference evidence="11" key="1">
    <citation type="journal article" date="2019" name="Int. J. Syst. Evol. Microbiol.">
        <title>The Global Catalogue of Microorganisms (GCM) 10K type strain sequencing project: providing services to taxonomists for standard genome sequencing and annotation.</title>
        <authorList>
            <consortium name="The Broad Institute Genomics Platform"/>
            <consortium name="The Broad Institute Genome Sequencing Center for Infectious Disease"/>
            <person name="Wu L."/>
            <person name="Ma J."/>
        </authorList>
    </citation>
    <scope>NUCLEOTIDE SEQUENCE [LARGE SCALE GENOMIC DNA]</scope>
    <source>
        <strain evidence="11">CGMCC 1.19062</strain>
    </source>
</reference>
<dbReference type="InterPro" id="IPR000727">
    <property type="entry name" value="T_SNARE_dom"/>
</dbReference>
<comment type="similarity">
    <text evidence="4">Belongs to the methyl-accepting chemotaxis (MCP) protein family.</text>
</comment>
<evidence type="ECO:0000256" key="2">
    <source>
        <dbReference type="ARBA" id="ARBA00022519"/>
    </source>
</evidence>
<dbReference type="PRINTS" id="PR00260">
    <property type="entry name" value="CHEMTRNSDUCR"/>
</dbReference>
<dbReference type="InterPro" id="IPR003660">
    <property type="entry name" value="HAMP_dom"/>
</dbReference>
<dbReference type="PANTHER" id="PTHR32089">
    <property type="entry name" value="METHYL-ACCEPTING CHEMOTAXIS PROTEIN MCPB"/>
    <property type="match status" value="1"/>
</dbReference>
<dbReference type="Gene3D" id="6.10.340.10">
    <property type="match status" value="1"/>
</dbReference>
<evidence type="ECO:0000256" key="1">
    <source>
        <dbReference type="ARBA" id="ARBA00004429"/>
    </source>
</evidence>
<evidence type="ECO:0000256" key="5">
    <source>
        <dbReference type="PROSITE-ProRule" id="PRU00284"/>
    </source>
</evidence>
<sequence length="637" mass="67396">MLAVLITAGGLFRAVDRLIDRAERRELDGHYTYFLGSLTKEAERAAAMASVVATMAPVQDALGKQDRDALAKLFESGFKTLKAAQDIEQFQFHLPPAISFYRVHQPAKFGDDLSSFRKTVLAANQTMAPVIGLERGVAGLGVRGVMPVASGGKHVGSIEFGTNFGQSFFDRFKKEHKVDIALRLVDEKEIKTFAETMKDTRSFSDADLRAVFAEGTPRVLSWQNAGNLYSVLAAPVKDYSGNAIGVVEIMVDTGWYADARTTMRWVASAIALGAFIIAAVIGFLSIRPLCRQLIDLTALMGRLAKGETTEEIPSLQAKTEIGDMARAVAVFRNTAVENSDLRIRQEADKRQADQDRRQGMNDLARDFETSLGGIIEGLASAASAMKHTAADMTQAAGDANRRAVAVSAASTQASSNVQTVATATEELSSSIGDISQRVSRSSEIAGKASLEAERTNATVQSLAQSAQTIGEVVGLIESIAGQTNLLALNATIEAARAGEHGKGFAVVASEVKTLANQTAQATEDIRNQIKEIQATTGDAVSAINAIATTITEVNEIASAIAAAVAQQGTAMREIVGSVQQATQGTDEVSANIAGVTQASGKVGEAAGEVLNASGGLVEKSDRLKQEVQLFLAKVKSA</sequence>
<keyword evidence="6" id="KW-0812">Transmembrane</keyword>
<dbReference type="RefSeq" id="WP_379876110.1">
    <property type="nucleotide sequence ID" value="NZ_JBHUIP010000009.1"/>
</dbReference>
<dbReference type="InterPro" id="IPR004089">
    <property type="entry name" value="MCPsignal_dom"/>
</dbReference>
<feature type="domain" description="Methyl-accepting transducer" evidence="7">
    <location>
        <begin position="381"/>
        <end position="603"/>
    </location>
</feature>
<keyword evidence="6" id="KW-0472">Membrane</keyword>
<evidence type="ECO:0000259" key="8">
    <source>
        <dbReference type="PROSITE" id="PS50192"/>
    </source>
</evidence>
<dbReference type="SUPFAM" id="SSF103190">
    <property type="entry name" value="Sensory domain-like"/>
    <property type="match status" value="1"/>
</dbReference>
<protein>
    <submittedName>
        <fullName evidence="10">Methyl-accepting chemotaxis protein</fullName>
    </submittedName>
</protein>
<dbReference type="PROSITE" id="PS50192">
    <property type="entry name" value="T_SNARE"/>
    <property type="match status" value="1"/>
</dbReference>
<dbReference type="PROSITE" id="PS50111">
    <property type="entry name" value="CHEMOTAXIS_TRANSDUC_2"/>
    <property type="match status" value="1"/>
</dbReference>
<dbReference type="Proteomes" id="UP001597295">
    <property type="component" value="Unassembled WGS sequence"/>
</dbReference>
<dbReference type="PROSITE" id="PS50885">
    <property type="entry name" value="HAMP"/>
    <property type="match status" value="1"/>
</dbReference>
<comment type="subcellular location">
    <subcellularLocation>
        <location evidence="1">Cell inner membrane</location>
        <topology evidence="1">Multi-pass membrane protein</topology>
    </subcellularLocation>
</comment>
<proteinExistence type="inferred from homology"/>
<dbReference type="SUPFAM" id="SSF58104">
    <property type="entry name" value="Methyl-accepting chemotaxis protein (MCP) signaling domain"/>
    <property type="match status" value="1"/>
</dbReference>
<feature type="domain" description="T-SNARE coiled-coil homology" evidence="8">
    <location>
        <begin position="533"/>
        <end position="595"/>
    </location>
</feature>
<dbReference type="EMBL" id="JBHUIP010000009">
    <property type="protein sequence ID" value="MFD2263137.1"/>
    <property type="molecule type" value="Genomic_DNA"/>
</dbReference>
<evidence type="ECO:0000259" key="7">
    <source>
        <dbReference type="PROSITE" id="PS50111"/>
    </source>
</evidence>
<comment type="caution">
    <text evidence="10">The sequence shown here is derived from an EMBL/GenBank/DDBJ whole genome shotgun (WGS) entry which is preliminary data.</text>
</comment>
<keyword evidence="3 5" id="KW-0807">Transducer</keyword>
<gene>
    <name evidence="10" type="ORF">ACFSM5_09585</name>
</gene>
<dbReference type="Pfam" id="PF00015">
    <property type="entry name" value="MCPsignal"/>
    <property type="match status" value="1"/>
</dbReference>
<evidence type="ECO:0000256" key="6">
    <source>
        <dbReference type="SAM" id="Phobius"/>
    </source>
</evidence>
<accession>A0ABW5DPT7</accession>
<dbReference type="Gene3D" id="3.30.450.20">
    <property type="entry name" value="PAS domain"/>
    <property type="match status" value="1"/>
</dbReference>
<keyword evidence="6" id="KW-1133">Transmembrane helix</keyword>
<evidence type="ECO:0000256" key="3">
    <source>
        <dbReference type="ARBA" id="ARBA00023224"/>
    </source>
</evidence>
<keyword evidence="2" id="KW-0997">Cell inner membrane</keyword>
<evidence type="ECO:0000313" key="10">
    <source>
        <dbReference type="EMBL" id="MFD2263137.1"/>
    </source>
</evidence>
<evidence type="ECO:0000259" key="9">
    <source>
        <dbReference type="PROSITE" id="PS50885"/>
    </source>
</evidence>